<keyword evidence="3" id="KW-1185">Reference proteome</keyword>
<dbReference type="Pfam" id="PF08878">
    <property type="entry name" value="HamA"/>
    <property type="match status" value="1"/>
</dbReference>
<dbReference type="EMBL" id="BSPX01000035">
    <property type="protein sequence ID" value="GLT22958.1"/>
    <property type="molecule type" value="Genomic_DNA"/>
</dbReference>
<comment type="caution">
    <text evidence="2">The sequence shown here is derived from an EMBL/GenBank/DDBJ whole genome shotgun (WGS) entry which is preliminary data.</text>
</comment>
<accession>A0ABQ6FBI3</accession>
<evidence type="ECO:0000259" key="1">
    <source>
        <dbReference type="Pfam" id="PF08878"/>
    </source>
</evidence>
<protein>
    <recommendedName>
        <fullName evidence="1">Anti-bacteriophage protein A/HamA C-terminal domain-containing protein</fullName>
    </recommendedName>
</protein>
<gene>
    <name evidence="2" type="ORF">GCM10007933_24190</name>
</gene>
<evidence type="ECO:0000313" key="2">
    <source>
        <dbReference type="EMBL" id="GLT22958.1"/>
    </source>
</evidence>
<sequence>MEWLPEFSLSAEELRTFTPGTAVRLVKKAARLVYQTPKYGKRGEFGEIFLHIALRQIYGSIPAISKIFWKDSVNSTVKGFDAVHVIANNGSLELWLGEVKFYEDGSRAISDVATELAAHTKTDYLRNEFMLITNKLDPASPHFEKLSRLLDQNTSLDTVFDAACIPIFITYESDAVRGSKKSDDVYREKLTEEVTALQKKLAEKVPAGSLPIRIHLFILPLHTKTTLIQILDEMLKEWQ</sequence>
<reference evidence="3" key="1">
    <citation type="journal article" date="2019" name="Int. J. Syst. Evol. Microbiol.">
        <title>The Global Catalogue of Microorganisms (GCM) 10K type strain sequencing project: providing services to taxonomists for standard genome sequencing and annotation.</title>
        <authorList>
            <consortium name="The Broad Institute Genomics Platform"/>
            <consortium name="The Broad Institute Genome Sequencing Center for Infectious Disease"/>
            <person name="Wu L."/>
            <person name="Ma J."/>
        </authorList>
    </citation>
    <scope>NUCLEOTIDE SEQUENCE [LARGE SCALE GENOMIC DNA]</scope>
    <source>
        <strain evidence="3">NBRC 102407</strain>
    </source>
</reference>
<organism evidence="2 3">
    <name type="scientific">Zoogloea oryzae</name>
    <dbReference type="NCBI Taxonomy" id="310767"/>
    <lineage>
        <taxon>Bacteria</taxon>
        <taxon>Pseudomonadati</taxon>
        <taxon>Pseudomonadota</taxon>
        <taxon>Betaproteobacteria</taxon>
        <taxon>Rhodocyclales</taxon>
        <taxon>Zoogloeaceae</taxon>
        <taxon>Zoogloea</taxon>
    </lineage>
</organism>
<dbReference type="InterPro" id="IPR014976">
    <property type="entry name" value="AbpA_HamA_C"/>
</dbReference>
<proteinExistence type="predicted"/>
<name>A0ABQ6FBI3_9RHOO</name>
<evidence type="ECO:0000313" key="3">
    <source>
        <dbReference type="Proteomes" id="UP001157167"/>
    </source>
</evidence>
<dbReference type="Proteomes" id="UP001157167">
    <property type="component" value="Unassembled WGS sequence"/>
</dbReference>
<feature type="domain" description="Anti-bacteriophage protein A/HamA C-terminal" evidence="1">
    <location>
        <begin position="1"/>
        <end position="231"/>
    </location>
</feature>